<accession>A0A369QT96</accession>
<sequence>MSENTHSLSREYLYLIKGLAYQPKIMGKLMSYFNQNLS</sequence>
<name>A0A369QT96_9BACT</name>
<dbReference type="EMBL" id="QASA01000001">
    <property type="protein sequence ID" value="RDC66049.1"/>
    <property type="molecule type" value="Genomic_DNA"/>
</dbReference>
<keyword evidence="2" id="KW-1185">Reference proteome</keyword>
<comment type="caution">
    <text evidence="1">The sequence shown here is derived from an EMBL/GenBank/DDBJ whole genome shotgun (WGS) entry which is preliminary data.</text>
</comment>
<evidence type="ECO:0000313" key="2">
    <source>
        <dbReference type="Proteomes" id="UP000253919"/>
    </source>
</evidence>
<proteinExistence type="predicted"/>
<dbReference type="Proteomes" id="UP000253919">
    <property type="component" value="Unassembled WGS sequence"/>
</dbReference>
<gene>
    <name evidence="1" type="ORF">AHMF7616_04680</name>
</gene>
<dbReference type="AlphaFoldDB" id="A0A369QT96"/>
<evidence type="ECO:0000313" key="1">
    <source>
        <dbReference type="EMBL" id="RDC66049.1"/>
    </source>
</evidence>
<reference evidence="1 2" key="1">
    <citation type="submission" date="2018-04" db="EMBL/GenBank/DDBJ databases">
        <title>Adhaeribacter sp. HMF7616 genome sequencing and assembly.</title>
        <authorList>
            <person name="Kang H."/>
            <person name="Kang J."/>
            <person name="Cha I."/>
            <person name="Kim H."/>
            <person name="Joh K."/>
        </authorList>
    </citation>
    <scope>NUCLEOTIDE SEQUENCE [LARGE SCALE GENOMIC DNA]</scope>
    <source>
        <strain evidence="1 2">HMF7616</strain>
    </source>
</reference>
<protein>
    <submittedName>
        <fullName evidence="1">Uncharacterized protein</fullName>
    </submittedName>
</protein>
<organism evidence="1 2">
    <name type="scientific">Adhaeribacter pallidiroseus</name>
    <dbReference type="NCBI Taxonomy" id="2072847"/>
    <lineage>
        <taxon>Bacteria</taxon>
        <taxon>Pseudomonadati</taxon>
        <taxon>Bacteroidota</taxon>
        <taxon>Cytophagia</taxon>
        <taxon>Cytophagales</taxon>
        <taxon>Hymenobacteraceae</taxon>
        <taxon>Adhaeribacter</taxon>
    </lineage>
</organism>